<feature type="domain" description="GGDEF" evidence="2">
    <location>
        <begin position="281"/>
        <end position="408"/>
    </location>
</feature>
<dbReference type="PANTHER" id="PTHR45138:SF9">
    <property type="entry name" value="DIGUANYLATE CYCLASE DGCM-RELATED"/>
    <property type="match status" value="1"/>
</dbReference>
<accession>A0ABS4GI45</accession>
<dbReference type="Gene3D" id="3.30.450.20">
    <property type="entry name" value="PAS domain"/>
    <property type="match status" value="1"/>
</dbReference>
<dbReference type="SUPFAM" id="SSF55073">
    <property type="entry name" value="Nucleotide cyclase"/>
    <property type="match status" value="1"/>
</dbReference>
<dbReference type="EMBL" id="JAGGKS010000013">
    <property type="protein sequence ID" value="MBP1927370.1"/>
    <property type="molecule type" value="Genomic_DNA"/>
</dbReference>
<evidence type="ECO:0000259" key="2">
    <source>
        <dbReference type="PROSITE" id="PS50887"/>
    </source>
</evidence>
<dbReference type="NCBIfam" id="TIGR00254">
    <property type="entry name" value="GGDEF"/>
    <property type="match status" value="1"/>
</dbReference>
<dbReference type="CDD" id="cd01949">
    <property type="entry name" value="GGDEF"/>
    <property type="match status" value="1"/>
</dbReference>
<evidence type="ECO:0000259" key="1">
    <source>
        <dbReference type="PROSITE" id="PS50112"/>
    </source>
</evidence>
<dbReference type="RefSeq" id="WP_209513076.1">
    <property type="nucleotide sequence ID" value="NZ_JAGGKS010000013.1"/>
</dbReference>
<organism evidence="3 4">
    <name type="scientific">Sedimentibacter acidaminivorans</name>
    <dbReference type="NCBI Taxonomy" id="913099"/>
    <lineage>
        <taxon>Bacteria</taxon>
        <taxon>Bacillati</taxon>
        <taxon>Bacillota</taxon>
        <taxon>Tissierellia</taxon>
        <taxon>Sedimentibacter</taxon>
    </lineage>
</organism>
<comment type="caution">
    <text evidence="3">The sequence shown here is derived from an EMBL/GenBank/DDBJ whole genome shotgun (WGS) entry which is preliminary data.</text>
</comment>
<dbReference type="SUPFAM" id="SSF55785">
    <property type="entry name" value="PYP-like sensor domain (PAS domain)"/>
    <property type="match status" value="1"/>
</dbReference>
<dbReference type="InterPro" id="IPR035965">
    <property type="entry name" value="PAS-like_dom_sf"/>
</dbReference>
<evidence type="ECO:0000313" key="4">
    <source>
        <dbReference type="Proteomes" id="UP001519342"/>
    </source>
</evidence>
<gene>
    <name evidence="3" type="ORF">J2Z76_003271</name>
</gene>
<dbReference type="InterPro" id="IPR043128">
    <property type="entry name" value="Rev_trsase/Diguanyl_cyclase"/>
</dbReference>
<reference evidence="3 4" key="1">
    <citation type="submission" date="2021-03" db="EMBL/GenBank/DDBJ databases">
        <title>Genomic Encyclopedia of Type Strains, Phase IV (KMG-IV): sequencing the most valuable type-strain genomes for metagenomic binning, comparative biology and taxonomic classification.</title>
        <authorList>
            <person name="Goeker M."/>
        </authorList>
    </citation>
    <scope>NUCLEOTIDE SEQUENCE [LARGE SCALE GENOMIC DNA]</scope>
    <source>
        <strain evidence="3 4">DSM 24004</strain>
    </source>
</reference>
<feature type="domain" description="PAS" evidence="1">
    <location>
        <begin position="125"/>
        <end position="182"/>
    </location>
</feature>
<evidence type="ECO:0000313" key="3">
    <source>
        <dbReference type="EMBL" id="MBP1927370.1"/>
    </source>
</evidence>
<sequence length="408" mass="46460">MENKDIKELLSYIKSIIFDVNIIADIPHKFKNNNDLLEIDETIKNIRESVSSIGVGHLSHEIKGKGYLIVTLKKLQSSLKNLTWRTKCIAKGDFSRDLEYLGDFSDAFNNMSKTLETLIDDLKESKEHFELIFQTIPDPTIITSFDEGRVFNCNKAFVEFSGFNEEEIYSGNSHTIELYTDEKKRNSILAELNRTGFVTNMEIVFKNKNNISIIGLISSKTINIKGKTYILSVIKDITQLKELEEEIRKLSITDKLTQIYNRLKLDEILERKFLLSSRSNDPFSLIMVDIDHFKLVNDTFGHVVGDIVLLEFAKILKNNIRNTDVVGRWGGEEFLIILPKTAEEGSVLLAEKLRTIIEYYNFPKAGKITSSFGVASFKDDISVASLVSRADNALYKAKDSGRNKVEVM</sequence>
<dbReference type="PROSITE" id="PS50112">
    <property type="entry name" value="PAS"/>
    <property type="match status" value="1"/>
</dbReference>
<keyword evidence="4" id="KW-1185">Reference proteome</keyword>
<dbReference type="InterPro" id="IPR029787">
    <property type="entry name" value="Nucleotide_cyclase"/>
</dbReference>
<dbReference type="InterPro" id="IPR000014">
    <property type="entry name" value="PAS"/>
</dbReference>
<dbReference type="PANTHER" id="PTHR45138">
    <property type="entry name" value="REGULATORY COMPONENTS OF SENSORY TRANSDUCTION SYSTEM"/>
    <property type="match status" value="1"/>
</dbReference>
<dbReference type="PROSITE" id="PS50887">
    <property type="entry name" value="GGDEF"/>
    <property type="match status" value="1"/>
</dbReference>
<dbReference type="CDD" id="cd00130">
    <property type="entry name" value="PAS"/>
    <property type="match status" value="1"/>
</dbReference>
<name>A0ABS4GI45_9FIRM</name>
<protein>
    <submittedName>
        <fullName evidence="3">Diguanylate cyclase (GGDEF)-like protein/PAS domain S-box-containing protein</fullName>
    </submittedName>
</protein>
<dbReference type="CDD" id="cd06225">
    <property type="entry name" value="HAMP"/>
    <property type="match status" value="1"/>
</dbReference>
<dbReference type="Gene3D" id="3.30.70.270">
    <property type="match status" value="1"/>
</dbReference>
<dbReference type="Pfam" id="PF00990">
    <property type="entry name" value="GGDEF"/>
    <property type="match status" value="1"/>
</dbReference>
<dbReference type="InterPro" id="IPR013767">
    <property type="entry name" value="PAS_fold"/>
</dbReference>
<dbReference type="Pfam" id="PF00989">
    <property type="entry name" value="PAS"/>
    <property type="match status" value="1"/>
</dbReference>
<dbReference type="InterPro" id="IPR000160">
    <property type="entry name" value="GGDEF_dom"/>
</dbReference>
<dbReference type="InterPro" id="IPR050469">
    <property type="entry name" value="Diguanylate_Cyclase"/>
</dbReference>
<dbReference type="NCBIfam" id="TIGR00229">
    <property type="entry name" value="sensory_box"/>
    <property type="match status" value="1"/>
</dbReference>
<dbReference type="SMART" id="SM00267">
    <property type="entry name" value="GGDEF"/>
    <property type="match status" value="1"/>
</dbReference>
<proteinExistence type="predicted"/>
<dbReference type="SMART" id="SM00091">
    <property type="entry name" value="PAS"/>
    <property type="match status" value="1"/>
</dbReference>
<dbReference type="Proteomes" id="UP001519342">
    <property type="component" value="Unassembled WGS sequence"/>
</dbReference>